<dbReference type="Pfam" id="PF00035">
    <property type="entry name" value="dsrm"/>
    <property type="match status" value="1"/>
</dbReference>
<dbReference type="GO" id="GO:0030422">
    <property type="term" value="P:siRNA processing"/>
    <property type="evidence" value="ECO:0007669"/>
    <property type="project" value="TreeGrafter"/>
</dbReference>
<protein>
    <recommendedName>
        <fullName evidence="4">DRBM domain-containing protein</fullName>
    </recommendedName>
</protein>
<organism evidence="5">
    <name type="scientific">Graphocephala atropunctata</name>
    <dbReference type="NCBI Taxonomy" id="36148"/>
    <lineage>
        <taxon>Eukaryota</taxon>
        <taxon>Metazoa</taxon>
        <taxon>Ecdysozoa</taxon>
        <taxon>Arthropoda</taxon>
        <taxon>Hexapoda</taxon>
        <taxon>Insecta</taxon>
        <taxon>Pterygota</taxon>
        <taxon>Neoptera</taxon>
        <taxon>Paraneoptera</taxon>
        <taxon>Hemiptera</taxon>
        <taxon>Auchenorrhyncha</taxon>
        <taxon>Membracoidea</taxon>
        <taxon>Cicadellidae</taxon>
        <taxon>Cicadellinae</taxon>
        <taxon>Cicadellini</taxon>
        <taxon>Graphocephala</taxon>
    </lineage>
</organism>
<feature type="domain" description="DRBM" evidence="4">
    <location>
        <begin position="233"/>
        <end position="308"/>
    </location>
</feature>
<dbReference type="GO" id="GO:0003725">
    <property type="term" value="F:double-stranded RNA binding"/>
    <property type="evidence" value="ECO:0007669"/>
    <property type="project" value="TreeGrafter"/>
</dbReference>
<feature type="compositionally biased region" description="Pro residues" evidence="3">
    <location>
        <begin position="188"/>
        <end position="200"/>
    </location>
</feature>
<evidence type="ECO:0000256" key="3">
    <source>
        <dbReference type="SAM" id="MobiDB-lite"/>
    </source>
</evidence>
<evidence type="ECO:0000256" key="1">
    <source>
        <dbReference type="ARBA" id="ARBA00022884"/>
    </source>
</evidence>
<dbReference type="InterPro" id="IPR014720">
    <property type="entry name" value="dsRBD_dom"/>
</dbReference>
<feature type="region of interest" description="Disordered" evidence="3">
    <location>
        <begin position="134"/>
        <end position="234"/>
    </location>
</feature>
<feature type="compositionally biased region" description="Acidic residues" evidence="3">
    <location>
        <begin position="83"/>
        <end position="93"/>
    </location>
</feature>
<feature type="compositionally biased region" description="Low complexity" evidence="3">
    <location>
        <begin position="172"/>
        <end position="187"/>
    </location>
</feature>
<dbReference type="AlphaFoldDB" id="A0A1B6MI71"/>
<dbReference type="PANTHER" id="PTHR46205">
    <property type="entry name" value="LOQUACIOUS, ISOFORM B"/>
    <property type="match status" value="1"/>
</dbReference>
<feature type="non-terminal residue" evidence="5">
    <location>
        <position position="1"/>
    </location>
</feature>
<dbReference type="GO" id="GO:0070578">
    <property type="term" value="C:RISC-loading complex"/>
    <property type="evidence" value="ECO:0007669"/>
    <property type="project" value="TreeGrafter"/>
</dbReference>
<evidence type="ECO:0000313" key="5">
    <source>
        <dbReference type="EMBL" id="JAT35591.1"/>
    </source>
</evidence>
<dbReference type="PANTHER" id="PTHR46205:SF3">
    <property type="entry name" value="LOQUACIOUS, ISOFORM B"/>
    <property type="match status" value="1"/>
</dbReference>
<keyword evidence="1 2" id="KW-0694">RNA-binding</keyword>
<dbReference type="GO" id="GO:0035197">
    <property type="term" value="F:siRNA binding"/>
    <property type="evidence" value="ECO:0007669"/>
    <property type="project" value="TreeGrafter"/>
</dbReference>
<proteinExistence type="predicted"/>
<dbReference type="SMART" id="SM00358">
    <property type="entry name" value="DSRM"/>
    <property type="match status" value="2"/>
</dbReference>
<dbReference type="GO" id="GO:0070920">
    <property type="term" value="P:regulation of regulatory ncRNA processing"/>
    <property type="evidence" value="ECO:0007669"/>
    <property type="project" value="TreeGrafter"/>
</dbReference>
<feature type="compositionally biased region" description="Basic and acidic residues" evidence="3">
    <location>
        <begin position="94"/>
        <end position="112"/>
    </location>
</feature>
<dbReference type="GO" id="GO:0005634">
    <property type="term" value="C:nucleus"/>
    <property type="evidence" value="ECO:0007669"/>
    <property type="project" value="TreeGrafter"/>
</dbReference>
<name>A0A1B6MI71_9HEMI</name>
<dbReference type="GO" id="GO:0016442">
    <property type="term" value="C:RISC complex"/>
    <property type="evidence" value="ECO:0007669"/>
    <property type="project" value="TreeGrafter"/>
</dbReference>
<gene>
    <name evidence="5" type="ORF">g.41999</name>
</gene>
<dbReference type="InterPro" id="IPR051247">
    <property type="entry name" value="RLC_Component"/>
</dbReference>
<dbReference type="Gene3D" id="3.30.160.20">
    <property type="match status" value="2"/>
</dbReference>
<sequence>KNALTFLNELRPGGVKFVIREEPGWGFVASVDIDGKTYSGHAMTVSKAKVQASEQALKHVLLEQLSKSQTAPPPPVEKKDVEEKEENEEEEMDTSERDESEEPKSKRSKLEQPEDELPWGSLAAFALHKLFAEWQKEGAESPPPPQENVRSYEEEMGDEAYFTRRPAPPEFGYPRRLGPPFRGRGFAPYPPRGGPPPPGFGPMSRRLPPPPAASFLPGPPKPSLPLPATSSMMPMKKIPEDANKRHPVMILNQLKPNVIYNESREGMPPNVMFIISVEIDGKEFTGRGKSKKDAKKNAAKSALAPLGIIYEED</sequence>
<evidence type="ECO:0000259" key="4">
    <source>
        <dbReference type="PROSITE" id="PS50137"/>
    </source>
</evidence>
<reference evidence="5" key="1">
    <citation type="submission" date="2015-11" db="EMBL/GenBank/DDBJ databases">
        <title>De novo transcriptome assembly of four potential Pierce s Disease insect vectors from Arizona vineyards.</title>
        <authorList>
            <person name="Tassone E.E."/>
        </authorList>
    </citation>
    <scope>NUCLEOTIDE SEQUENCE</scope>
</reference>
<dbReference type="GO" id="GO:0005737">
    <property type="term" value="C:cytoplasm"/>
    <property type="evidence" value="ECO:0007669"/>
    <property type="project" value="TreeGrafter"/>
</dbReference>
<dbReference type="SUPFAM" id="SSF54768">
    <property type="entry name" value="dsRNA-binding domain-like"/>
    <property type="match status" value="2"/>
</dbReference>
<dbReference type="PROSITE" id="PS50137">
    <property type="entry name" value="DS_RBD"/>
    <property type="match status" value="1"/>
</dbReference>
<evidence type="ECO:0000256" key="2">
    <source>
        <dbReference type="PROSITE-ProRule" id="PRU00266"/>
    </source>
</evidence>
<feature type="region of interest" description="Disordered" evidence="3">
    <location>
        <begin position="64"/>
        <end position="118"/>
    </location>
</feature>
<accession>A0A1B6MI71</accession>
<dbReference type="EMBL" id="GEBQ01004386">
    <property type="protein sequence ID" value="JAT35591.1"/>
    <property type="molecule type" value="Transcribed_RNA"/>
</dbReference>
<feature type="compositionally biased region" description="Pro residues" evidence="3">
    <location>
        <begin position="207"/>
        <end position="225"/>
    </location>
</feature>